<dbReference type="AlphaFoldDB" id="A0A538UC27"/>
<dbReference type="InterPro" id="IPR013108">
    <property type="entry name" value="Amidohydro_3"/>
</dbReference>
<name>A0A538UC27_UNCEI</name>
<dbReference type="PANTHER" id="PTHR22642:SF2">
    <property type="entry name" value="PROTEIN LONG AFTER FAR-RED 3"/>
    <property type="match status" value="1"/>
</dbReference>
<dbReference type="Gene3D" id="2.30.40.10">
    <property type="entry name" value="Urease, subunit C, domain 1"/>
    <property type="match status" value="1"/>
</dbReference>
<keyword evidence="2" id="KW-0378">Hydrolase</keyword>
<dbReference type="SUPFAM" id="SSF51338">
    <property type="entry name" value="Composite domain of metallo-dependent hydrolases"/>
    <property type="match status" value="1"/>
</dbReference>
<dbReference type="GO" id="GO:0016810">
    <property type="term" value="F:hydrolase activity, acting on carbon-nitrogen (but not peptide) bonds"/>
    <property type="evidence" value="ECO:0007669"/>
    <property type="project" value="InterPro"/>
</dbReference>
<dbReference type="InterPro" id="IPR032466">
    <property type="entry name" value="Metal_Hydrolase"/>
</dbReference>
<dbReference type="Proteomes" id="UP000319771">
    <property type="component" value="Unassembled WGS sequence"/>
</dbReference>
<protein>
    <submittedName>
        <fullName evidence="2">Amidohydrolase</fullName>
    </submittedName>
</protein>
<proteinExistence type="predicted"/>
<accession>A0A538UC27</accession>
<comment type="caution">
    <text evidence="2">The sequence shown here is derived from an EMBL/GenBank/DDBJ whole genome shotgun (WGS) entry which is preliminary data.</text>
</comment>
<organism evidence="2 3">
    <name type="scientific">Eiseniibacteriota bacterium</name>
    <dbReference type="NCBI Taxonomy" id="2212470"/>
    <lineage>
        <taxon>Bacteria</taxon>
        <taxon>Candidatus Eiseniibacteriota</taxon>
    </lineage>
</organism>
<dbReference type="CDD" id="cd01300">
    <property type="entry name" value="YtcJ_like"/>
    <property type="match status" value="1"/>
</dbReference>
<dbReference type="Gene3D" id="3.10.310.70">
    <property type="match status" value="1"/>
</dbReference>
<evidence type="ECO:0000313" key="3">
    <source>
        <dbReference type="Proteomes" id="UP000319771"/>
    </source>
</evidence>
<sequence length="545" mass="56465">MVTARADLLIVDARPWSDGAPLPDADAVAVGAGRVLAVGRAAELAPLAGPATRRLDARGATVTPALADAHIHLVAWARSRAELALFDCASRAQALARVAAHLAAHPGTEPVVGRGWDGNLWSEPPGRAALDAVTGTRPVLLHSKDFHTLWVNSAALARAGISRATPDPKGGRLERDAANEPTGIIREHAVRRFASLAAAPAPEVDRVLLRDAIAALHAQGITAVHDFEGVEEHRLLRAMTLGEGAGLRVLMHVPHAALDHALGVGLASGTGDDRFRVGALKLFADGTLGSQTAAMLEPYEGSLERGMELIAPAELARLVARAAAGGLAVAIHAIGDRAVRSALDAIAAAPALGTLALPPRIEHVQLLDPADRPRFAALGVVASMQPSHATSDMDIAVRHWGARAERSYPWRSLLAAHARLVFGSDAPVEPPESATGLCSAVTRQRADGTPAQGFAPAERIDLDQALTAYTESAARVSGCWPRLGRIAPGAVADLAVWDTDLHRLAPLALTTARVAATVMEGAVVFERGAALGEAAGLAAAHGGGR</sequence>
<reference evidence="2 3" key="1">
    <citation type="journal article" date="2019" name="Nat. Microbiol.">
        <title>Mediterranean grassland soil C-N compound turnover is dependent on rainfall and depth, and is mediated by genomically divergent microorganisms.</title>
        <authorList>
            <person name="Diamond S."/>
            <person name="Andeer P.F."/>
            <person name="Li Z."/>
            <person name="Crits-Christoph A."/>
            <person name="Burstein D."/>
            <person name="Anantharaman K."/>
            <person name="Lane K.R."/>
            <person name="Thomas B.C."/>
            <person name="Pan C."/>
            <person name="Northen T.R."/>
            <person name="Banfield J.F."/>
        </authorList>
    </citation>
    <scope>NUCLEOTIDE SEQUENCE [LARGE SCALE GENOMIC DNA]</scope>
    <source>
        <strain evidence="2">WS_11</strain>
    </source>
</reference>
<gene>
    <name evidence="2" type="ORF">E6K81_05185</name>
</gene>
<evidence type="ECO:0000259" key="1">
    <source>
        <dbReference type="Pfam" id="PF07969"/>
    </source>
</evidence>
<dbReference type="InterPro" id="IPR033932">
    <property type="entry name" value="YtcJ-like"/>
</dbReference>
<feature type="domain" description="Amidohydrolase 3" evidence="1">
    <location>
        <begin position="55"/>
        <end position="525"/>
    </location>
</feature>
<evidence type="ECO:0000313" key="2">
    <source>
        <dbReference type="EMBL" id="TMQ73269.1"/>
    </source>
</evidence>
<dbReference type="SUPFAM" id="SSF51556">
    <property type="entry name" value="Metallo-dependent hydrolases"/>
    <property type="match status" value="1"/>
</dbReference>
<dbReference type="EMBL" id="VBPB01000076">
    <property type="protein sequence ID" value="TMQ73269.1"/>
    <property type="molecule type" value="Genomic_DNA"/>
</dbReference>
<dbReference type="InterPro" id="IPR011059">
    <property type="entry name" value="Metal-dep_hydrolase_composite"/>
</dbReference>
<dbReference type="Pfam" id="PF07969">
    <property type="entry name" value="Amidohydro_3"/>
    <property type="match status" value="1"/>
</dbReference>
<dbReference type="PANTHER" id="PTHR22642">
    <property type="entry name" value="IMIDAZOLONEPROPIONASE"/>
    <property type="match status" value="1"/>
</dbReference>
<dbReference type="Gene3D" id="3.20.20.140">
    <property type="entry name" value="Metal-dependent hydrolases"/>
    <property type="match status" value="1"/>
</dbReference>